<dbReference type="SUPFAM" id="SSF51735">
    <property type="entry name" value="NAD(P)-binding Rossmann-fold domains"/>
    <property type="match status" value="1"/>
</dbReference>
<dbReference type="Proteomes" id="UP000265520">
    <property type="component" value="Unassembled WGS sequence"/>
</dbReference>
<dbReference type="InterPro" id="IPR036291">
    <property type="entry name" value="NAD(P)-bd_dom_sf"/>
</dbReference>
<accession>A0A392T8T0</accession>
<protein>
    <submittedName>
        <fullName evidence="1">Uncharacterized protein</fullName>
    </submittedName>
</protein>
<dbReference type="AlphaFoldDB" id="A0A392T8T0"/>
<reference evidence="1 2" key="1">
    <citation type="journal article" date="2018" name="Front. Plant Sci.">
        <title>Red Clover (Trifolium pratense) and Zigzag Clover (T. medium) - A Picture of Genomic Similarities and Differences.</title>
        <authorList>
            <person name="Dluhosova J."/>
            <person name="Istvanek J."/>
            <person name="Nedelnik J."/>
            <person name="Repkova J."/>
        </authorList>
    </citation>
    <scope>NUCLEOTIDE SEQUENCE [LARGE SCALE GENOMIC DNA]</scope>
    <source>
        <strain evidence="2">cv. 10/8</strain>
        <tissue evidence="1">Leaf</tissue>
    </source>
</reference>
<comment type="caution">
    <text evidence="1">The sequence shown here is derived from an EMBL/GenBank/DDBJ whole genome shotgun (WGS) entry which is preliminary data.</text>
</comment>
<name>A0A392T8T0_9FABA</name>
<dbReference type="EMBL" id="LXQA010530683">
    <property type="protein sequence ID" value="MCI57533.1"/>
    <property type="molecule type" value="Genomic_DNA"/>
</dbReference>
<evidence type="ECO:0000313" key="2">
    <source>
        <dbReference type="Proteomes" id="UP000265520"/>
    </source>
</evidence>
<feature type="non-terminal residue" evidence="1">
    <location>
        <position position="24"/>
    </location>
</feature>
<evidence type="ECO:0000313" key="1">
    <source>
        <dbReference type="EMBL" id="MCI57533.1"/>
    </source>
</evidence>
<proteinExistence type="predicted"/>
<keyword evidence="2" id="KW-1185">Reference proteome</keyword>
<dbReference type="Gene3D" id="3.40.50.720">
    <property type="entry name" value="NAD(P)-binding Rossmann-like Domain"/>
    <property type="match status" value="1"/>
</dbReference>
<organism evidence="1 2">
    <name type="scientific">Trifolium medium</name>
    <dbReference type="NCBI Taxonomy" id="97028"/>
    <lineage>
        <taxon>Eukaryota</taxon>
        <taxon>Viridiplantae</taxon>
        <taxon>Streptophyta</taxon>
        <taxon>Embryophyta</taxon>
        <taxon>Tracheophyta</taxon>
        <taxon>Spermatophyta</taxon>
        <taxon>Magnoliopsida</taxon>
        <taxon>eudicotyledons</taxon>
        <taxon>Gunneridae</taxon>
        <taxon>Pentapetalae</taxon>
        <taxon>rosids</taxon>
        <taxon>fabids</taxon>
        <taxon>Fabales</taxon>
        <taxon>Fabaceae</taxon>
        <taxon>Papilionoideae</taxon>
        <taxon>50 kb inversion clade</taxon>
        <taxon>NPAAA clade</taxon>
        <taxon>Hologalegina</taxon>
        <taxon>IRL clade</taxon>
        <taxon>Trifolieae</taxon>
        <taxon>Trifolium</taxon>
    </lineage>
</organism>
<sequence>MKKVVVTGASGYLGGRLCHSLLRQ</sequence>